<feature type="transmembrane region" description="Helical" evidence="7">
    <location>
        <begin position="151"/>
        <end position="169"/>
    </location>
</feature>
<feature type="transmembrane region" description="Helical" evidence="7">
    <location>
        <begin position="120"/>
        <end position="139"/>
    </location>
</feature>
<dbReference type="RefSeq" id="WP_277834846.1">
    <property type="nucleotide sequence ID" value="NZ_JARQZE010000017.1"/>
</dbReference>
<feature type="domain" description="Ferric oxidoreductase" evidence="8">
    <location>
        <begin position="49"/>
        <end position="164"/>
    </location>
</feature>
<dbReference type="EMBL" id="JBHTMC010000033">
    <property type="protein sequence ID" value="MFD1265363.1"/>
    <property type="molecule type" value="Genomic_DNA"/>
</dbReference>
<comment type="cofactor">
    <cofactor evidence="7">
        <name>FMN</name>
        <dbReference type="ChEBI" id="CHEBI:58210"/>
    </cofactor>
    <text evidence="7">Binds 1 FMN per subunit.</text>
</comment>
<feature type="transmembrane region" description="Helical" evidence="7">
    <location>
        <begin position="12"/>
        <end position="32"/>
    </location>
</feature>
<keyword evidence="10" id="KW-1185">Reference proteome</keyword>
<keyword evidence="7" id="KW-0288">FMN</keyword>
<keyword evidence="5 7" id="KW-0408">Iron</keyword>
<evidence type="ECO:0000313" key="10">
    <source>
        <dbReference type="Proteomes" id="UP001597158"/>
    </source>
</evidence>
<keyword evidence="7" id="KW-0249">Electron transport</keyword>
<feature type="transmembrane region" description="Helical" evidence="7">
    <location>
        <begin position="81"/>
        <end position="100"/>
    </location>
</feature>
<sequence>MLRTPSPLALNAIKALVFVLCLIPAGQLALGWQTDTLGANPIETLTHATGDWALRLLLLTLAVTPLRRLSGLHWLLRLRRMLGLFAFAYALGHFAIWIWLDLYLDWPAIARDILERPFVTVGFAALVLMIPLAATSNTFAIRRMGGRRWQALHRATYGIAILGVLHFWWLVKADVLEPLVYALVLAVLLGLRAWWREQERQRQLSVPPPAKHLQRPVIRIMPK</sequence>
<protein>
    <recommendedName>
        <fullName evidence="7">Protein-methionine-sulfoxide reductase heme-binding subunit MsrQ</fullName>
    </recommendedName>
    <alternativeName>
        <fullName evidence="7">Flavocytochrome MsrQ</fullName>
    </alternativeName>
</protein>
<dbReference type="PANTHER" id="PTHR36964:SF1">
    <property type="entry name" value="PROTEIN-METHIONINE-SULFOXIDE REDUCTASE HEME-BINDING SUBUNIT MSRQ"/>
    <property type="match status" value="1"/>
</dbReference>
<comment type="subcellular location">
    <subcellularLocation>
        <location evidence="7">Cell membrane</location>
        <topology evidence="7">Multi-pass membrane protein</topology>
    </subcellularLocation>
    <subcellularLocation>
        <location evidence="1">Membrane</location>
        <topology evidence="1">Multi-pass membrane protein</topology>
    </subcellularLocation>
</comment>
<dbReference type="InterPro" id="IPR013130">
    <property type="entry name" value="Fe3_Rdtase_TM_dom"/>
</dbReference>
<keyword evidence="2 7" id="KW-0813">Transport</keyword>
<evidence type="ECO:0000256" key="7">
    <source>
        <dbReference type="HAMAP-Rule" id="MF_01207"/>
    </source>
</evidence>
<dbReference type="PANTHER" id="PTHR36964">
    <property type="entry name" value="PROTEIN-METHIONINE-SULFOXIDE REDUCTASE HEME-BINDING SUBUNIT MSRQ"/>
    <property type="match status" value="1"/>
</dbReference>
<keyword evidence="4 7" id="KW-1133">Transmembrane helix</keyword>
<feature type="transmembrane region" description="Helical" evidence="7">
    <location>
        <begin position="52"/>
        <end position="69"/>
    </location>
</feature>
<reference evidence="10" key="1">
    <citation type="journal article" date="2019" name="Int. J. Syst. Evol. Microbiol.">
        <title>The Global Catalogue of Microorganisms (GCM) 10K type strain sequencing project: providing services to taxonomists for standard genome sequencing and annotation.</title>
        <authorList>
            <consortium name="The Broad Institute Genomics Platform"/>
            <consortium name="The Broad Institute Genome Sequencing Center for Infectious Disease"/>
            <person name="Wu L."/>
            <person name="Ma J."/>
        </authorList>
    </citation>
    <scope>NUCLEOTIDE SEQUENCE [LARGE SCALE GENOMIC DNA]</scope>
    <source>
        <strain evidence="10">CCUG 48884</strain>
    </source>
</reference>
<evidence type="ECO:0000256" key="3">
    <source>
        <dbReference type="ARBA" id="ARBA00022692"/>
    </source>
</evidence>
<evidence type="ECO:0000256" key="4">
    <source>
        <dbReference type="ARBA" id="ARBA00022989"/>
    </source>
</evidence>
<keyword evidence="7" id="KW-0349">Heme</keyword>
<keyword evidence="7" id="KW-0479">Metal-binding</keyword>
<keyword evidence="7" id="KW-0285">Flavoprotein</keyword>
<dbReference type="HAMAP" id="MF_01207">
    <property type="entry name" value="MsrQ"/>
    <property type="match status" value="1"/>
</dbReference>
<comment type="function">
    <text evidence="7">Part of the MsrPQ system that repairs oxidized periplasmic proteins containing methionine sulfoxide residues (Met-O), using respiratory chain electrons. Thus protects these proteins from oxidative-stress damage caused by reactive species of oxygen and chlorine generated by the host defense mechanisms. MsrPQ is essential for the maintenance of envelope integrity under bleach stress, rescuing a wide series of structurally unrelated periplasmic proteins from methionine oxidation. MsrQ provides electrons for reduction to the reductase catalytic subunit MsrP, using the quinone pool of the respiratory chain.</text>
</comment>
<evidence type="ECO:0000256" key="5">
    <source>
        <dbReference type="ARBA" id="ARBA00023004"/>
    </source>
</evidence>
<accession>A0ABW3WJC1</accession>
<proteinExistence type="inferred from homology"/>
<gene>
    <name evidence="7" type="primary">msrQ</name>
    <name evidence="9" type="ORF">ACFQ4M_17465</name>
</gene>
<comment type="similarity">
    <text evidence="7">Belongs to the MsrQ family.</text>
</comment>
<comment type="caution">
    <text evidence="9">The sequence shown here is derived from an EMBL/GenBank/DDBJ whole genome shotgun (WGS) entry which is preliminary data.</text>
</comment>
<keyword evidence="7" id="KW-1003">Cell membrane</keyword>
<comment type="subunit">
    <text evidence="7">Heterodimer of a catalytic subunit (MsrP) and a heme-binding subunit (MsrQ).</text>
</comment>
<keyword evidence="3 7" id="KW-0812">Transmembrane</keyword>
<evidence type="ECO:0000313" key="9">
    <source>
        <dbReference type="EMBL" id="MFD1265363.1"/>
    </source>
</evidence>
<evidence type="ECO:0000256" key="2">
    <source>
        <dbReference type="ARBA" id="ARBA00022448"/>
    </source>
</evidence>
<dbReference type="InterPro" id="IPR022837">
    <property type="entry name" value="MsrQ-like"/>
</dbReference>
<feature type="transmembrane region" description="Helical" evidence="7">
    <location>
        <begin position="175"/>
        <end position="195"/>
    </location>
</feature>
<evidence type="ECO:0000256" key="6">
    <source>
        <dbReference type="ARBA" id="ARBA00023136"/>
    </source>
</evidence>
<name>A0ABW3WJC1_9RHOO</name>
<keyword evidence="6 7" id="KW-0472">Membrane</keyword>
<evidence type="ECO:0000259" key="8">
    <source>
        <dbReference type="Pfam" id="PF01794"/>
    </source>
</evidence>
<dbReference type="Proteomes" id="UP001597158">
    <property type="component" value="Unassembled WGS sequence"/>
</dbReference>
<comment type="cofactor">
    <cofactor evidence="7">
        <name>heme b</name>
        <dbReference type="ChEBI" id="CHEBI:60344"/>
    </cofactor>
    <text evidence="7">Binds 1 heme b (iron(II)-protoporphyrin IX) group per subunit.</text>
</comment>
<organism evidence="9 10">
    <name type="scientific">Thauera mechernichensis</name>
    <dbReference type="NCBI Taxonomy" id="82788"/>
    <lineage>
        <taxon>Bacteria</taxon>
        <taxon>Pseudomonadati</taxon>
        <taxon>Pseudomonadota</taxon>
        <taxon>Betaproteobacteria</taxon>
        <taxon>Rhodocyclales</taxon>
        <taxon>Zoogloeaceae</taxon>
        <taxon>Thauera</taxon>
    </lineage>
</organism>
<evidence type="ECO:0000256" key="1">
    <source>
        <dbReference type="ARBA" id="ARBA00004141"/>
    </source>
</evidence>
<dbReference type="Pfam" id="PF01794">
    <property type="entry name" value="Ferric_reduct"/>
    <property type="match status" value="1"/>
</dbReference>